<dbReference type="OrthoDB" id="10399430at2759"/>
<sequence length="144" mass="16350">MHCLFGFTFVLSAYLELYNLFVISGVTRVFRRQRPCHSLLYIPILTSSQTHNRINLSLIHLTSTSAIMATFAYKAHLAARSSKERQIEKRSAPLPKHAEEYLSATFYPPVFARVQAHQLIHSRGDAAQRTYANQGIAYGWGSSY</sequence>
<keyword evidence="2" id="KW-1185">Reference proteome</keyword>
<dbReference type="Proteomes" id="UP000183567">
    <property type="component" value="Unassembled WGS sequence"/>
</dbReference>
<name>A0A1J8R2I4_9AGAM</name>
<comment type="caution">
    <text evidence="1">The sequence shown here is derived from an EMBL/GenBank/DDBJ whole genome shotgun (WGS) entry which is preliminary data.</text>
</comment>
<dbReference type="EMBL" id="LVVM01001641">
    <property type="protein sequence ID" value="OJA18108.1"/>
    <property type="molecule type" value="Genomic_DNA"/>
</dbReference>
<gene>
    <name evidence="1" type="ORF">AZE42_11988</name>
</gene>
<evidence type="ECO:0000313" key="2">
    <source>
        <dbReference type="Proteomes" id="UP000183567"/>
    </source>
</evidence>
<dbReference type="AlphaFoldDB" id="A0A1J8R2I4"/>
<organism evidence="1 2">
    <name type="scientific">Rhizopogon vesiculosus</name>
    <dbReference type="NCBI Taxonomy" id="180088"/>
    <lineage>
        <taxon>Eukaryota</taxon>
        <taxon>Fungi</taxon>
        <taxon>Dikarya</taxon>
        <taxon>Basidiomycota</taxon>
        <taxon>Agaricomycotina</taxon>
        <taxon>Agaricomycetes</taxon>
        <taxon>Agaricomycetidae</taxon>
        <taxon>Boletales</taxon>
        <taxon>Suillineae</taxon>
        <taxon>Rhizopogonaceae</taxon>
        <taxon>Rhizopogon</taxon>
    </lineage>
</organism>
<evidence type="ECO:0000313" key="1">
    <source>
        <dbReference type="EMBL" id="OJA18108.1"/>
    </source>
</evidence>
<proteinExistence type="predicted"/>
<reference evidence="1 2" key="1">
    <citation type="submission" date="2016-03" db="EMBL/GenBank/DDBJ databases">
        <title>Comparative genomics of the ectomycorrhizal sister species Rhizopogon vinicolor and Rhizopogon vesiculosus (Basidiomycota: Boletales) reveals a divergence of the mating type B locus.</title>
        <authorList>
            <person name="Mujic A.B."/>
            <person name="Kuo A."/>
            <person name="Tritt A."/>
            <person name="Lipzen A."/>
            <person name="Chen C."/>
            <person name="Johnson J."/>
            <person name="Sharma A."/>
            <person name="Barry K."/>
            <person name="Grigoriev I.V."/>
            <person name="Spatafora J.W."/>
        </authorList>
    </citation>
    <scope>NUCLEOTIDE SEQUENCE [LARGE SCALE GENOMIC DNA]</scope>
    <source>
        <strain evidence="1 2">AM-OR11-056</strain>
    </source>
</reference>
<protein>
    <submittedName>
        <fullName evidence="1">Uncharacterized protein</fullName>
    </submittedName>
</protein>
<accession>A0A1J8R2I4</accession>